<evidence type="ECO:0000259" key="4">
    <source>
        <dbReference type="Pfam" id="PF00370"/>
    </source>
</evidence>
<dbReference type="PANTHER" id="PTHR43095">
    <property type="entry name" value="SUGAR KINASE"/>
    <property type="match status" value="1"/>
</dbReference>
<accession>A0A3D4S4H6</accession>
<dbReference type="Pfam" id="PF02782">
    <property type="entry name" value="FGGY_C"/>
    <property type="match status" value="1"/>
</dbReference>
<reference evidence="6 7" key="1">
    <citation type="journal article" date="2018" name="Nat. Biotechnol.">
        <title>A standardized bacterial taxonomy based on genome phylogeny substantially revises the tree of life.</title>
        <authorList>
            <person name="Parks D.H."/>
            <person name="Chuvochina M."/>
            <person name="Waite D.W."/>
            <person name="Rinke C."/>
            <person name="Skarshewski A."/>
            <person name="Chaumeil P.A."/>
            <person name="Hugenholtz P."/>
        </authorList>
    </citation>
    <scope>NUCLEOTIDE SEQUENCE [LARGE SCALE GENOMIC DNA]</scope>
    <source>
        <strain evidence="6">UBA11306</strain>
    </source>
</reference>
<proteinExistence type="inferred from homology"/>
<dbReference type="EMBL" id="DQHO01000019">
    <property type="protein sequence ID" value="HCS93713.1"/>
    <property type="molecule type" value="Genomic_DNA"/>
</dbReference>
<dbReference type="InterPro" id="IPR018485">
    <property type="entry name" value="FGGY_C"/>
</dbReference>
<dbReference type="STRING" id="1121105.GCA_000421665_01670"/>
<evidence type="ECO:0000259" key="5">
    <source>
        <dbReference type="Pfam" id="PF02782"/>
    </source>
</evidence>
<dbReference type="InterPro" id="IPR043129">
    <property type="entry name" value="ATPase_NBD"/>
</dbReference>
<comment type="caution">
    <text evidence="6">The sequence shown here is derived from an EMBL/GenBank/DDBJ whole genome shotgun (WGS) entry which is preliminary data.</text>
</comment>
<dbReference type="Proteomes" id="UP000262195">
    <property type="component" value="Unassembled WGS sequence"/>
</dbReference>
<feature type="domain" description="Carbohydrate kinase FGGY N-terminal" evidence="4">
    <location>
        <begin position="14"/>
        <end position="245"/>
    </location>
</feature>
<dbReference type="InterPro" id="IPR018484">
    <property type="entry name" value="FGGY_N"/>
</dbReference>
<dbReference type="AlphaFoldDB" id="A0A3D4S4H6"/>
<dbReference type="PIRSF" id="PIRSF000538">
    <property type="entry name" value="GlpK"/>
    <property type="match status" value="1"/>
</dbReference>
<protein>
    <submittedName>
        <fullName evidence="6">Gluconokinase</fullName>
    </submittedName>
</protein>
<dbReference type="Pfam" id="PF00370">
    <property type="entry name" value="FGGY_N"/>
    <property type="match status" value="1"/>
</dbReference>
<keyword evidence="3 6" id="KW-0418">Kinase</keyword>
<name>A0A3D4S4H6_9ENTE</name>
<feature type="domain" description="Carbohydrate kinase FGGY C-terminal" evidence="5">
    <location>
        <begin position="260"/>
        <end position="428"/>
    </location>
</feature>
<dbReference type="InterPro" id="IPR000577">
    <property type="entry name" value="Carb_kinase_FGGY"/>
</dbReference>
<sequence>MSEYNMTMDQGNLFLGIDIGTTAVKIGLISDGKLLYDDLRSLKTYRGEGGSAYQQLDDIIGAVKGLVLAIPQLYKEQIGVLSFSVAMHSTISLDGVNDNIVRIWSDRTAEKTIKSFVDTTDQAVAFYKRTGSPIHSMTPFARILHGLHSNHGDYKWIGIKEAVMKEFCGDYWIDRSTAAATGLMDGQKFIWDKEILNYLGVSEQQLGKIVSPTTMFPINETVSKNLGLPKTAEMMIGGSDGVLAAYAGYMSSGIKQSLTIGTSMAVRKLSSKWLVDPSVQNFCYGLSPDLYVCGLPSNNGGCVLEWLHQTMFQDATDFYGLIDDVLNRTEAGANDLQFLPYINGERAPFWTTEVHGSFSNVSITHTREDFLRAIIEGLLFNARFLQDKLGVDREWPLSVSGGFFNNQALIDLAATVFHRNIVVTPTNEPLFGLYHLYQQAAKVSDSVENLSLKRKLFTIENDSNERNDGNESQQLETAKLLPTTFNPEKAEIYDQLYDHFKKTIASQVPLLQ</sequence>
<dbReference type="SUPFAM" id="SSF53067">
    <property type="entry name" value="Actin-like ATPase domain"/>
    <property type="match status" value="2"/>
</dbReference>
<keyword evidence="2" id="KW-0808">Transferase</keyword>
<evidence type="ECO:0000313" key="7">
    <source>
        <dbReference type="Proteomes" id="UP000262195"/>
    </source>
</evidence>
<gene>
    <name evidence="6" type="ORF">DIW15_03250</name>
</gene>
<evidence type="ECO:0000256" key="2">
    <source>
        <dbReference type="ARBA" id="ARBA00022679"/>
    </source>
</evidence>
<dbReference type="GO" id="GO:0016301">
    <property type="term" value="F:kinase activity"/>
    <property type="evidence" value="ECO:0007669"/>
    <property type="project" value="UniProtKB-KW"/>
</dbReference>
<dbReference type="GO" id="GO:0005975">
    <property type="term" value="P:carbohydrate metabolic process"/>
    <property type="evidence" value="ECO:0007669"/>
    <property type="project" value="InterPro"/>
</dbReference>
<dbReference type="InterPro" id="IPR050406">
    <property type="entry name" value="FGGY_Carb_Kinase"/>
</dbReference>
<evidence type="ECO:0000256" key="3">
    <source>
        <dbReference type="ARBA" id="ARBA00022777"/>
    </source>
</evidence>
<dbReference type="Gene3D" id="3.30.420.40">
    <property type="match status" value="2"/>
</dbReference>
<evidence type="ECO:0000256" key="1">
    <source>
        <dbReference type="ARBA" id="ARBA00009156"/>
    </source>
</evidence>
<organism evidence="6 7">
    <name type="scientific">Bavariicoccus seileri</name>
    <dbReference type="NCBI Taxonomy" id="549685"/>
    <lineage>
        <taxon>Bacteria</taxon>
        <taxon>Bacillati</taxon>
        <taxon>Bacillota</taxon>
        <taxon>Bacilli</taxon>
        <taxon>Lactobacillales</taxon>
        <taxon>Enterococcaceae</taxon>
        <taxon>Bavariicoccus</taxon>
    </lineage>
</organism>
<evidence type="ECO:0000313" key="6">
    <source>
        <dbReference type="EMBL" id="HCS93713.1"/>
    </source>
</evidence>
<dbReference type="PANTHER" id="PTHR43095:SF2">
    <property type="entry name" value="GLUCONOKINASE"/>
    <property type="match status" value="1"/>
</dbReference>
<comment type="similarity">
    <text evidence="1">Belongs to the FGGY kinase family.</text>
</comment>